<dbReference type="PANTHER" id="PTHR22912">
    <property type="entry name" value="DISULFIDE OXIDOREDUCTASE"/>
    <property type="match status" value="1"/>
</dbReference>
<evidence type="ECO:0000259" key="18">
    <source>
        <dbReference type="Pfam" id="PF07992"/>
    </source>
</evidence>
<evidence type="ECO:0000256" key="8">
    <source>
        <dbReference type="ARBA" id="ARBA00023002"/>
    </source>
</evidence>
<dbReference type="Gene3D" id="3.30.390.30">
    <property type="match status" value="1"/>
</dbReference>
<feature type="binding site" evidence="14">
    <location>
        <position position="311"/>
    </location>
    <ligand>
        <name>FAD</name>
        <dbReference type="ChEBI" id="CHEBI:57692"/>
    </ligand>
</feature>
<evidence type="ECO:0000256" key="11">
    <source>
        <dbReference type="ARBA" id="ARBA00023284"/>
    </source>
</evidence>
<dbReference type="InterPro" id="IPR036188">
    <property type="entry name" value="FAD/NAD-bd_sf"/>
</dbReference>
<comment type="miscellaneous">
    <text evidence="16">The active site is a redox-active disulfide bond.</text>
</comment>
<dbReference type="GO" id="GO:0006103">
    <property type="term" value="P:2-oxoglutarate metabolic process"/>
    <property type="evidence" value="ECO:0007669"/>
    <property type="project" value="TreeGrafter"/>
</dbReference>
<keyword evidence="5" id="KW-0963">Cytoplasm</keyword>
<dbReference type="GO" id="GO:0050660">
    <property type="term" value="F:flavin adenine dinucleotide binding"/>
    <property type="evidence" value="ECO:0007669"/>
    <property type="project" value="InterPro"/>
</dbReference>
<evidence type="ECO:0000256" key="9">
    <source>
        <dbReference type="ARBA" id="ARBA00023027"/>
    </source>
</evidence>
<evidence type="ECO:0000256" key="2">
    <source>
        <dbReference type="ARBA" id="ARBA00007532"/>
    </source>
</evidence>
<dbReference type="PANTHER" id="PTHR22912:SF217">
    <property type="entry name" value="DIHYDROLIPOYL DEHYDROGENASE"/>
    <property type="match status" value="1"/>
</dbReference>
<feature type="binding site" evidence="14">
    <location>
        <position position="51"/>
    </location>
    <ligand>
        <name>FAD</name>
        <dbReference type="ChEBI" id="CHEBI:57692"/>
    </ligand>
</feature>
<name>A0A5V0BEX7_SALEN</name>
<dbReference type="PROSITE" id="PS00076">
    <property type="entry name" value="PYRIDINE_REDOX_1"/>
    <property type="match status" value="1"/>
</dbReference>
<feature type="disulfide bond" description="Redox-active" evidence="15">
    <location>
        <begin position="42"/>
        <end position="47"/>
    </location>
</feature>
<organism evidence="19">
    <name type="scientific">Salmonella enteritidis</name>
    <dbReference type="NCBI Taxonomy" id="149539"/>
    <lineage>
        <taxon>Bacteria</taxon>
        <taxon>Pseudomonadati</taxon>
        <taxon>Pseudomonadota</taxon>
        <taxon>Gammaproteobacteria</taxon>
        <taxon>Enterobacterales</taxon>
        <taxon>Enterobacteriaceae</taxon>
        <taxon>Salmonella</taxon>
    </lineage>
</organism>
<dbReference type="InterPro" id="IPR050151">
    <property type="entry name" value="Class-I_Pyr_Nuc-Dis_Oxidored"/>
</dbReference>
<evidence type="ECO:0000256" key="16">
    <source>
        <dbReference type="RuleBase" id="RU003692"/>
    </source>
</evidence>
<sequence>MNINFDVLIVGGGPGGYVAAIRAAQLGFRTALVEKKELGGVCLNWGCIPTKALLHGADIARTLAEASLSGFQIQNYNFDYAVLQKRSRDISGLLARGIESLLKKHAVTVISGEARLLKKGEIGVASENGSQQRIQAANIILATGARPKIVPGISPDGLSVWTSQDALAAKQLPSSVLVIGSGAIGAEFSSLYSDLGCKVSIVETAPRIFPQEDEDISFFMSKKFKEKGINIYTNSSLVTYDVISDSLILCHLETPGGIKEIKVEKILIAVGVQPNVENMGLDELGVELKNGFINVNEFYQTNISGIYAIGDVSGGPCLAHKASAEGILCVEKLAGFAPSRYINPDFIPRCTYTYPQVASFGLTEEKAKENKKRYKIGVFPYRANGKALASNVSDGFVKVIFDIVSGELLGAHLVGHDVTEQVYGLCTAWSLEATDESFHSVIFPHPTLSEAIAEAVLAADGMTIHK</sequence>
<feature type="binding site" evidence="14">
    <location>
        <begin position="180"/>
        <end position="187"/>
    </location>
    <ligand>
        <name>NAD(+)</name>
        <dbReference type="ChEBI" id="CHEBI:57540"/>
    </ligand>
</feature>
<feature type="domain" description="Pyridine nucleotide-disulphide oxidoreductase dimerisation" evidence="17">
    <location>
        <begin position="347"/>
        <end position="455"/>
    </location>
</feature>
<evidence type="ECO:0000256" key="13">
    <source>
        <dbReference type="PIRSR" id="PIRSR000350-2"/>
    </source>
</evidence>
<dbReference type="InterPro" id="IPR023753">
    <property type="entry name" value="FAD/NAD-binding_dom"/>
</dbReference>
<evidence type="ECO:0000256" key="3">
    <source>
        <dbReference type="ARBA" id="ARBA00012608"/>
    </source>
</evidence>
<dbReference type="AlphaFoldDB" id="A0A5V0BEX7"/>
<keyword evidence="10" id="KW-1015">Disulfide bond</keyword>
<feature type="binding site" evidence="14">
    <location>
        <position position="203"/>
    </location>
    <ligand>
        <name>NAD(+)</name>
        <dbReference type="ChEBI" id="CHEBI:57540"/>
    </ligand>
</feature>
<evidence type="ECO:0000256" key="4">
    <source>
        <dbReference type="ARBA" id="ARBA00016961"/>
    </source>
</evidence>
<gene>
    <name evidence="19" type="primary">lpdA</name>
    <name evidence="19" type="ORF">DUU06_26100</name>
</gene>
<dbReference type="PRINTS" id="PR00368">
    <property type="entry name" value="FADPNR"/>
</dbReference>
<evidence type="ECO:0000259" key="17">
    <source>
        <dbReference type="Pfam" id="PF02852"/>
    </source>
</evidence>
<dbReference type="Pfam" id="PF02852">
    <property type="entry name" value="Pyr_redox_dim"/>
    <property type="match status" value="1"/>
</dbReference>
<protein>
    <recommendedName>
        <fullName evidence="4 16">Dihydrolipoyl dehydrogenase</fullName>
        <ecNumber evidence="3 16">1.8.1.4</ecNumber>
    </recommendedName>
</protein>
<comment type="caution">
    <text evidence="19">The sequence shown here is derived from an EMBL/GenBank/DDBJ whole genome shotgun (WGS) entry which is preliminary data.</text>
</comment>
<feature type="domain" description="FAD/NAD(P)-binding" evidence="18">
    <location>
        <begin position="5"/>
        <end position="326"/>
    </location>
</feature>
<dbReference type="Gene3D" id="3.50.50.60">
    <property type="entry name" value="FAD/NAD(P)-binding domain"/>
    <property type="match status" value="2"/>
</dbReference>
<dbReference type="InterPro" id="IPR016156">
    <property type="entry name" value="FAD/NAD-linked_Rdtase_dimer_sf"/>
</dbReference>
<keyword evidence="14" id="KW-0547">Nucleotide-binding</keyword>
<dbReference type="InterPro" id="IPR004099">
    <property type="entry name" value="Pyr_nucl-diS_OxRdtase_dimer"/>
</dbReference>
<evidence type="ECO:0000256" key="12">
    <source>
        <dbReference type="ARBA" id="ARBA00049187"/>
    </source>
</evidence>
<evidence type="ECO:0000256" key="15">
    <source>
        <dbReference type="PIRSR" id="PIRSR000350-4"/>
    </source>
</evidence>
<proteinExistence type="inferred from homology"/>
<dbReference type="Pfam" id="PF07992">
    <property type="entry name" value="Pyr_redox_2"/>
    <property type="match status" value="1"/>
</dbReference>
<dbReference type="NCBIfam" id="TIGR01350">
    <property type="entry name" value="lipoamide_DH"/>
    <property type="match status" value="1"/>
</dbReference>
<evidence type="ECO:0000256" key="14">
    <source>
        <dbReference type="PIRSR" id="PIRSR000350-3"/>
    </source>
</evidence>
<dbReference type="InterPro" id="IPR012999">
    <property type="entry name" value="Pyr_OxRdtase_I_AS"/>
</dbReference>
<evidence type="ECO:0000256" key="1">
    <source>
        <dbReference type="ARBA" id="ARBA00004496"/>
    </source>
</evidence>
<keyword evidence="9 14" id="KW-0520">NAD</keyword>
<feature type="binding site" evidence="14">
    <location>
        <position position="271"/>
    </location>
    <ligand>
        <name>NAD(+)</name>
        <dbReference type="ChEBI" id="CHEBI:57540"/>
    </ligand>
</feature>
<keyword evidence="8 16" id="KW-0560">Oxidoreductase</keyword>
<dbReference type="InterPro" id="IPR001100">
    <property type="entry name" value="Pyr_nuc-diS_OxRdtase"/>
</dbReference>
<keyword evidence="11 16" id="KW-0676">Redox-active center</keyword>
<keyword evidence="7 14" id="KW-0274">FAD</keyword>
<comment type="subcellular location">
    <subcellularLocation>
        <location evidence="1">Cytoplasm</location>
    </subcellularLocation>
</comment>
<dbReference type="EMBL" id="AAGVVM010000105">
    <property type="protein sequence ID" value="EBS5461005.1"/>
    <property type="molecule type" value="Genomic_DNA"/>
</dbReference>
<feature type="active site" description="Proton acceptor" evidence="13">
    <location>
        <position position="445"/>
    </location>
</feature>
<evidence type="ECO:0000256" key="5">
    <source>
        <dbReference type="ARBA" id="ARBA00022490"/>
    </source>
</evidence>
<keyword evidence="6 16" id="KW-0285">Flavoprotein</keyword>
<dbReference type="InterPro" id="IPR006258">
    <property type="entry name" value="Lipoamide_DH"/>
</dbReference>
<dbReference type="SUPFAM" id="SSF51905">
    <property type="entry name" value="FAD/NAD(P)-binding domain"/>
    <property type="match status" value="1"/>
</dbReference>
<evidence type="ECO:0000313" key="19">
    <source>
        <dbReference type="EMBL" id="EBS5461005.1"/>
    </source>
</evidence>
<evidence type="ECO:0000256" key="6">
    <source>
        <dbReference type="ARBA" id="ARBA00022630"/>
    </source>
</evidence>
<dbReference type="SUPFAM" id="SSF55424">
    <property type="entry name" value="FAD/NAD-linked reductases, dimerisation (C-terminal) domain"/>
    <property type="match status" value="1"/>
</dbReference>
<dbReference type="FunFam" id="3.30.390.30:FF:000001">
    <property type="entry name" value="Dihydrolipoyl dehydrogenase"/>
    <property type="match status" value="1"/>
</dbReference>
<reference evidence="19" key="1">
    <citation type="submission" date="2018-07" db="EMBL/GenBank/DDBJ databases">
        <authorList>
            <person name="Ashton P.M."/>
            <person name="Dallman T."/>
            <person name="Nair S."/>
            <person name="De Pinna E."/>
            <person name="Peters T."/>
            <person name="Grant K."/>
        </authorList>
    </citation>
    <scope>NUCLEOTIDE SEQUENCE</scope>
    <source>
        <strain evidence="19">245081</strain>
    </source>
</reference>
<accession>A0A5V0BEX7</accession>
<evidence type="ECO:0000256" key="7">
    <source>
        <dbReference type="ARBA" id="ARBA00022827"/>
    </source>
</evidence>
<evidence type="ECO:0000256" key="10">
    <source>
        <dbReference type="ARBA" id="ARBA00023157"/>
    </source>
</evidence>
<comment type="similarity">
    <text evidence="2 16">Belongs to the class-I pyridine nucleotide-disulfide oxidoreductase family.</text>
</comment>
<dbReference type="GO" id="GO:0004148">
    <property type="term" value="F:dihydrolipoyl dehydrogenase (NADH) activity"/>
    <property type="evidence" value="ECO:0007669"/>
    <property type="project" value="UniProtKB-EC"/>
</dbReference>
<dbReference type="GO" id="GO:0006979">
    <property type="term" value="P:response to oxidative stress"/>
    <property type="evidence" value="ECO:0007669"/>
    <property type="project" value="UniProtKB-ARBA"/>
</dbReference>
<dbReference type="PRINTS" id="PR00411">
    <property type="entry name" value="PNDRDTASEI"/>
</dbReference>
<dbReference type="GO" id="GO:0005737">
    <property type="term" value="C:cytoplasm"/>
    <property type="evidence" value="ECO:0007669"/>
    <property type="project" value="UniProtKB-SubCell"/>
</dbReference>
<comment type="cofactor">
    <cofactor evidence="14 16">
        <name>FAD</name>
        <dbReference type="ChEBI" id="CHEBI:57692"/>
    </cofactor>
    <text evidence="14 16">Binds 1 FAD per subunit.</text>
</comment>
<dbReference type="EC" id="1.8.1.4" evidence="3 16"/>
<comment type="catalytic activity">
    <reaction evidence="12 16">
        <text>N(6)-[(R)-dihydrolipoyl]-L-lysyl-[protein] + NAD(+) = N(6)-[(R)-lipoyl]-L-lysyl-[protein] + NADH + H(+)</text>
        <dbReference type="Rhea" id="RHEA:15045"/>
        <dbReference type="Rhea" id="RHEA-COMP:10474"/>
        <dbReference type="Rhea" id="RHEA-COMP:10475"/>
        <dbReference type="ChEBI" id="CHEBI:15378"/>
        <dbReference type="ChEBI" id="CHEBI:57540"/>
        <dbReference type="ChEBI" id="CHEBI:57945"/>
        <dbReference type="ChEBI" id="CHEBI:83099"/>
        <dbReference type="ChEBI" id="CHEBI:83100"/>
        <dbReference type="EC" id="1.8.1.4"/>
    </reaction>
</comment>
<dbReference type="PIRSF" id="PIRSF000350">
    <property type="entry name" value="Mercury_reductase_MerA"/>
    <property type="match status" value="1"/>
</dbReference>